<dbReference type="Gramene" id="CDY24517">
    <property type="protein sequence ID" value="CDY24517"/>
    <property type="gene ID" value="GSBRNA2T00026824001"/>
</dbReference>
<accession>A0A078GH98</accession>
<evidence type="ECO:0000313" key="2">
    <source>
        <dbReference type="Proteomes" id="UP000028999"/>
    </source>
</evidence>
<dbReference type="AlphaFoldDB" id="A0A078GH98"/>
<name>A0A078GH98_BRANA</name>
<sequence>MAIILEVGPRGMVNNEGPRRFMNL</sequence>
<protein>
    <submittedName>
        <fullName evidence="1">BnaA01g22210D protein</fullName>
    </submittedName>
</protein>
<evidence type="ECO:0000313" key="1">
    <source>
        <dbReference type="EMBL" id="CDY24517.1"/>
    </source>
</evidence>
<gene>
    <name evidence="1" type="primary">BnaA01g22210D</name>
    <name evidence="1" type="ORF">GSBRNA2T00026824001</name>
</gene>
<proteinExistence type="predicted"/>
<dbReference type="PaxDb" id="3708-A0A078GH98"/>
<dbReference type="Proteomes" id="UP000028999">
    <property type="component" value="Unassembled WGS sequence"/>
</dbReference>
<dbReference type="EMBL" id="LK032160">
    <property type="protein sequence ID" value="CDY24517.1"/>
    <property type="molecule type" value="Genomic_DNA"/>
</dbReference>
<keyword evidence="2" id="KW-1185">Reference proteome</keyword>
<organism evidence="1 2">
    <name type="scientific">Brassica napus</name>
    <name type="common">Rape</name>
    <dbReference type="NCBI Taxonomy" id="3708"/>
    <lineage>
        <taxon>Eukaryota</taxon>
        <taxon>Viridiplantae</taxon>
        <taxon>Streptophyta</taxon>
        <taxon>Embryophyta</taxon>
        <taxon>Tracheophyta</taxon>
        <taxon>Spermatophyta</taxon>
        <taxon>Magnoliopsida</taxon>
        <taxon>eudicotyledons</taxon>
        <taxon>Gunneridae</taxon>
        <taxon>Pentapetalae</taxon>
        <taxon>rosids</taxon>
        <taxon>malvids</taxon>
        <taxon>Brassicales</taxon>
        <taxon>Brassicaceae</taxon>
        <taxon>Brassiceae</taxon>
        <taxon>Brassica</taxon>
    </lineage>
</organism>
<reference evidence="1 2" key="1">
    <citation type="journal article" date="2014" name="Science">
        <title>Plant genetics. Early allopolyploid evolution in the post-Neolithic Brassica napus oilseed genome.</title>
        <authorList>
            <person name="Chalhoub B."/>
            <person name="Denoeud F."/>
            <person name="Liu S."/>
            <person name="Parkin I.A."/>
            <person name="Tang H."/>
            <person name="Wang X."/>
            <person name="Chiquet J."/>
            <person name="Belcram H."/>
            <person name="Tong C."/>
            <person name="Samans B."/>
            <person name="Correa M."/>
            <person name="Da Silva C."/>
            <person name="Just J."/>
            <person name="Falentin C."/>
            <person name="Koh C.S."/>
            <person name="Le Clainche I."/>
            <person name="Bernard M."/>
            <person name="Bento P."/>
            <person name="Noel B."/>
            <person name="Labadie K."/>
            <person name="Alberti A."/>
            <person name="Charles M."/>
            <person name="Arnaud D."/>
            <person name="Guo H."/>
            <person name="Daviaud C."/>
            <person name="Alamery S."/>
            <person name="Jabbari K."/>
            <person name="Zhao M."/>
            <person name="Edger P.P."/>
            <person name="Chelaifa H."/>
            <person name="Tack D."/>
            <person name="Lassalle G."/>
            <person name="Mestiri I."/>
            <person name="Schnel N."/>
            <person name="Le Paslier M.C."/>
            <person name="Fan G."/>
            <person name="Renault V."/>
            <person name="Bayer P.E."/>
            <person name="Golicz A.A."/>
            <person name="Manoli S."/>
            <person name="Lee T.H."/>
            <person name="Thi V.H."/>
            <person name="Chalabi S."/>
            <person name="Hu Q."/>
            <person name="Fan C."/>
            <person name="Tollenaere R."/>
            <person name="Lu Y."/>
            <person name="Battail C."/>
            <person name="Shen J."/>
            <person name="Sidebottom C.H."/>
            <person name="Wang X."/>
            <person name="Canaguier A."/>
            <person name="Chauveau A."/>
            <person name="Berard A."/>
            <person name="Deniot G."/>
            <person name="Guan M."/>
            <person name="Liu Z."/>
            <person name="Sun F."/>
            <person name="Lim Y.P."/>
            <person name="Lyons E."/>
            <person name="Town C.D."/>
            <person name="Bancroft I."/>
            <person name="Wang X."/>
            <person name="Meng J."/>
            <person name="Ma J."/>
            <person name="Pires J.C."/>
            <person name="King G.J."/>
            <person name="Brunel D."/>
            <person name="Delourme R."/>
            <person name="Renard M."/>
            <person name="Aury J.M."/>
            <person name="Adams K.L."/>
            <person name="Batley J."/>
            <person name="Snowdon R.J."/>
            <person name="Tost J."/>
            <person name="Edwards D."/>
            <person name="Zhou Y."/>
            <person name="Hua W."/>
            <person name="Sharpe A.G."/>
            <person name="Paterson A.H."/>
            <person name="Guan C."/>
            <person name="Wincker P."/>
        </authorList>
    </citation>
    <scope>NUCLEOTIDE SEQUENCE [LARGE SCALE GENOMIC DNA]</scope>
    <source>
        <strain evidence="2">cv. Darmor-bzh</strain>
    </source>
</reference>